<evidence type="ECO:0000313" key="1">
    <source>
        <dbReference type="EMBL" id="MDF2096817.1"/>
    </source>
</evidence>
<keyword evidence="1" id="KW-0315">Glutamine amidotransferase</keyword>
<accession>A0ABT5YPL2</accession>
<gene>
    <name evidence="1" type="ORF">P2G67_12605</name>
</gene>
<keyword evidence="2" id="KW-1185">Reference proteome</keyword>
<proteinExistence type="predicted"/>
<dbReference type="RefSeq" id="WP_275823573.1">
    <property type="nucleotide sequence ID" value="NZ_JARHUD010000007.1"/>
</dbReference>
<dbReference type="Gene3D" id="3.40.50.880">
    <property type="match status" value="1"/>
</dbReference>
<dbReference type="EMBL" id="JARHUD010000007">
    <property type="protein sequence ID" value="MDF2096817.1"/>
    <property type="molecule type" value="Genomic_DNA"/>
</dbReference>
<dbReference type="CDD" id="cd01745">
    <property type="entry name" value="GATase1_2"/>
    <property type="match status" value="1"/>
</dbReference>
<sequence>MRAPLIAVTSSRRRALFTAVMNRIALLRAGARSVRVYPGKQVDLNKVDGLLIGGGDDIDVRLYDQDLILETRLDPERDALEMEALALAEERNLPVLGICRGAQIMNVYYGGSLLPDIHALFEDLPRMRTALPRKWINLRIDSRLHGILGRERLKVNSLHHQAVDRLGRNLRAIARDDSGIVQAIENDNHSFLIGVQWHPELMPFHRGQQELFRRLVAAARGPSG</sequence>
<dbReference type="Proteomes" id="UP001215503">
    <property type="component" value="Unassembled WGS sequence"/>
</dbReference>
<dbReference type="InterPro" id="IPR011697">
    <property type="entry name" value="Peptidase_C26"/>
</dbReference>
<dbReference type="PROSITE" id="PS51273">
    <property type="entry name" value="GATASE_TYPE_1"/>
    <property type="match status" value="1"/>
</dbReference>
<organism evidence="1 2">
    <name type="scientific">Aquibaculum arenosum</name>
    <dbReference type="NCBI Taxonomy" id="3032591"/>
    <lineage>
        <taxon>Bacteria</taxon>
        <taxon>Pseudomonadati</taxon>
        <taxon>Pseudomonadota</taxon>
        <taxon>Alphaproteobacteria</taxon>
        <taxon>Rhodospirillales</taxon>
        <taxon>Rhodovibrionaceae</taxon>
        <taxon>Aquibaculum</taxon>
    </lineage>
</organism>
<dbReference type="Pfam" id="PF07722">
    <property type="entry name" value="Peptidase_C26"/>
    <property type="match status" value="1"/>
</dbReference>
<reference evidence="1 2" key="1">
    <citation type="submission" date="2023-03" db="EMBL/GenBank/DDBJ databases">
        <title>Fodinicurvata sp. CAU 1616 isolated from sea sendiment.</title>
        <authorList>
            <person name="Kim W."/>
        </authorList>
    </citation>
    <scope>NUCLEOTIDE SEQUENCE [LARGE SCALE GENOMIC DNA]</scope>
    <source>
        <strain evidence="1 2">CAU 1616</strain>
    </source>
</reference>
<dbReference type="PANTHER" id="PTHR43235">
    <property type="entry name" value="GLUTAMINE AMIDOTRANSFERASE PB2B2.05-RELATED"/>
    <property type="match status" value="1"/>
</dbReference>
<comment type="caution">
    <text evidence="1">The sequence shown here is derived from an EMBL/GenBank/DDBJ whole genome shotgun (WGS) entry which is preliminary data.</text>
</comment>
<protein>
    <submittedName>
        <fullName evidence="1">Type 1 glutamine amidotransferase</fullName>
    </submittedName>
</protein>
<dbReference type="InterPro" id="IPR044668">
    <property type="entry name" value="PuuD-like"/>
</dbReference>
<dbReference type="InterPro" id="IPR029062">
    <property type="entry name" value="Class_I_gatase-like"/>
</dbReference>
<name>A0ABT5YPL2_9PROT</name>
<evidence type="ECO:0000313" key="2">
    <source>
        <dbReference type="Proteomes" id="UP001215503"/>
    </source>
</evidence>
<dbReference type="PANTHER" id="PTHR43235:SF1">
    <property type="entry name" value="GLUTAMINE AMIDOTRANSFERASE PB2B2.05-RELATED"/>
    <property type="match status" value="1"/>
</dbReference>
<dbReference type="SUPFAM" id="SSF52317">
    <property type="entry name" value="Class I glutamine amidotransferase-like"/>
    <property type="match status" value="1"/>
</dbReference>